<dbReference type="Proteomes" id="UP000001861">
    <property type="component" value="Unassembled WGS sequence"/>
</dbReference>
<protein>
    <submittedName>
        <fullName evidence="2">Uncharacterized protein</fullName>
    </submittedName>
</protein>
<proteinExistence type="predicted"/>
<dbReference type="HOGENOM" id="CLU_748058_0_0_1"/>
<feature type="compositionally biased region" description="Polar residues" evidence="1">
    <location>
        <begin position="298"/>
        <end position="311"/>
    </location>
</feature>
<evidence type="ECO:0000256" key="1">
    <source>
        <dbReference type="SAM" id="MobiDB-lite"/>
    </source>
</evidence>
<evidence type="ECO:0000313" key="3">
    <source>
        <dbReference type="Proteomes" id="UP000001861"/>
    </source>
</evidence>
<feature type="region of interest" description="Disordered" evidence="1">
    <location>
        <begin position="1"/>
        <end position="25"/>
    </location>
</feature>
<dbReference type="RefSeq" id="XP_001830007.2">
    <property type="nucleotide sequence ID" value="XM_001829955.2"/>
</dbReference>
<dbReference type="InParanoid" id="A8N4Z6"/>
<gene>
    <name evidence="2" type="ORF">CC1G_04696</name>
</gene>
<dbReference type="VEuPathDB" id="FungiDB:CC1G_04696"/>
<dbReference type="KEGG" id="cci:CC1G_04696"/>
<dbReference type="GeneID" id="6006446"/>
<reference evidence="2 3" key="1">
    <citation type="journal article" date="2010" name="Proc. Natl. Acad. Sci. U.S.A.">
        <title>Insights into evolution of multicellular fungi from the assembled chromosomes of the mushroom Coprinopsis cinerea (Coprinus cinereus).</title>
        <authorList>
            <person name="Stajich J.E."/>
            <person name="Wilke S.K."/>
            <person name="Ahren D."/>
            <person name="Au C.H."/>
            <person name="Birren B.W."/>
            <person name="Borodovsky M."/>
            <person name="Burns C."/>
            <person name="Canback B."/>
            <person name="Casselton L.A."/>
            <person name="Cheng C.K."/>
            <person name="Deng J."/>
            <person name="Dietrich F.S."/>
            <person name="Fargo D.C."/>
            <person name="Farman M.L."/>
            <person name="Gathman A.C."/>
            <person name="Goldberg J."/>
            <person name="Guigo R."/>
            <person name="Hoegger P.J."/>
            <person name="Hooker J.B."/>
            <person name="Huggins A."/>
            <person name="James T.Y."/>
            <person name="Kamada T."/>
            <person name="Kilaru S."/>
            <person name="Kodira C."/>
            <person name="Kues U."/>
            <person name="Kupfer D."/>
            <person name="Kwan H.S."/>
            <person name="Lomsadze A."/>
            <person name="Li W."/>
            <person name="Lilly W.W."/>
            <person name="Ma L.J."/>
            <person name="Mackey A.J."/>
            <person name="Manning G."/>
            <person name="Martin F."/>
            <person name="Muraguchi H."/>
            <person name="Natvig D.O."/>
            <person name="Palmerini H."/>
            <person name="Ramesh M.A."/>
            <person name="Rehmeyer C.J."/>
            <person name="Roe B.A."/>
            <person name="Shenoy N."/>
            <person name="Stanke M."/>
            <person name="Ter-Hovhannisyan V."/>
            <person name="Tunlid A."/>
            <person name="Velagapudi R."/>
            <person name="Vision T.J."/>
            <person name="Zeng Q."/>
            <person name="Zolan M.E."/>
            <person name="Pukkila P.J."/>
        </authorList>
    </citation>
    <scope>NUCLEOTIDE SEQUENCE [LARGE SCALE GENOMIC DNA]</scope>
    <source>
        <strain evidence="3">Okayama-7 / 130 / ATCC MYA-4618 / FGSC 9003</strain>
    </source>
</reference>
<sequence length="370" mass="40634">MAYWEALPPPGENGPKKRGRVSVDKRRRDQGLLFTTGKTCPVGLNDEGTRILNDFADRFGLNPTSQEIAGGSSYTIDDVQSWFREKREARNGSGRAARALAVKAKANWLASVKSFMRTRRQLTEEGLRILNEFKQEYGPNPTYEQCKGLLSRVVETITTQLNPNLALPPLPDEGDRRSGKASIWKEIATQETCHLGALRQSSRAPASSEEDGEPRDSGDDPAASGESYTTRGSMRGVDEELDEGRRPSTPDLPGSRGSVSEEDVDAKVTKDESAEQLLGATSLAPDGPPDQLDPLNSLLPTESSFPSTPIECNSFEERDPDLDAMVENIREILATYPSVAASQAGLNPQSPSFWEPYTRRVQALTYPFRS</sequence>
<name>A8N4Z6_COPC7</name>
<dbReference type="AlphaFoldDB" id="A8N4Z6"/>
<feature type="region of interest" description="Disordered" evidence="1">
    <location>
        <begin position="194"/>
        <end position="315"/>
    </location>
</feature>
<dbReference type="EMBL" id="AACS02000003">
    <property type="protein sequence ID" value="EAU91929.2"/>
    <property type="molecule type" value="Genomic_DNA"/>
</dbReference>
<keyword evidence="3" id="KW-1185">Reference proteome</keyword>
<evidence type="ECO:0000313" key="2">
    <source>
        <dbReference type="EMBL" id="EAU91929.2"/>
    </source>
</evidence>
<comment type="caution">
    <text evidence="2">The sequence shown here is derived from an EMBL/GenBank/DDBJ whole genome shotgun (WGS) entry which is preliminary data.</text>
</comment>
<accession>A8N4Z6</accession>
<organism evidence="2 3">
    <name type="scientific">Coprinopsis cinerea (strain Okayama-7 / 130 / ATCC MYA-4618 / FGSC 9003)</name>
    <name type="common">Inky cap fungus</name>
    <name type="synonym">Hormographiella aspergillata</name>
    <dbReference type="NCBI Taxonomy" id="240176"/>
    <lineage>
        <taxon>Eukaryota</taxon>
        <taxon>Fungi</taxon>
        <taxon>Dikarya</taxon>
        <taxon>Basidiomycota</taxon>
        <taxon>Agaricomycotina</taxon>
        <taxon>Agaricomycetes</taxon>
        <taxon>Agaricomycetidae</taxon>
        <taxon>Agaricales</taxon>
        <taxon>Agaricineae</taxon>
        <taxon>Psathyrellaceae</taxon>
        <taxon>Coprinopsis</taxon>
    </lineage>
</organism>